<organism evidence="2 3">
    <name type="scientific">Aspergillus uvarum CBS 121591</name>
    <dbReference type="NCBI Taxonomy" id="1448315"/>
    <lineage>
        <taxon>Eukaryota</taxon>
        <taxon>Fungi</taxon>
        <taxon>Dikarya</taxon>
        <taxon>Ascomycota</taxon>
        <taxon>Pezizomycotina</taxon>
        <taxon>Eurotiomycetes</taxon>
        <taxon>Eurotiomycetidae</taxon>
        <taxon>Eurotiales</taxon>
        <taxon>Aspergillaceae</taxon>
        <taxon>Aspergillus</taxon>
        <taxon>Aspergillus subgen. Circumdati</taxon>
    </lineage>
</organism>
<gene>
    <name evidence="2" type="ORF">BO82DRAFT_435303</name>
</gene>
<dbReference type="Proteomes" id="UP000248340">
    <property type="component" value="Unassembled WGS sequence"/>
</dbReference>
<evidence type="ECO:0000256" key="1">
    <source>
        <dbReference type="SAM" id="Phobius"/>
    </source>
</evidence>
<protein>
    <submittedName>
        <fullName evidence="2">Uncharacterized protein</fullName>
    </submittedName>
</protein>
<accession>A0A319BZ49</accession>
<keyword evidence="1" id="KW-0812">Transmembrane</keyword>
<dbReference type="VEuPathDB" id="FungiDB:BO82DRAFT_435303"/>
<dbReference type="GeneID" id="37143759"/>
<name>A0A319BZ49_9EURO</name>
<evidence type="ECO:0000313" key="2">
    <source>
        <dbReference type="EMBL" id="PYH78044.1"/>
    </source>
</evidence>
<feature type="transmembrane region" description="Helical" evidence="1">
    <location>
        <begin position="80"/>
        <end position="101"/>
    </location>
</feature>
<keyword evidence="1" id="KW-0472">Membrane</keyword>
<sequence>MIVHHLNTAHRAISPVILASWIVYVLILMAMKIGHGGTLNPIRRFASPSLLIFLVCRLIVNLRPATSIPSTWLYELYSASIMIYVFTMFSFILYMCVLMGVHHSVATTAKAGELGLRAWTVSPPIGREDLADRRPPELAQVVALVYELMTDAGIDPDTAHQWMHTW</sequence>
<keyword evidence="1" id="KW-1133">Transmembrane helix</keyword>
<reference evidence="2 3" key="1">
    <citation type="submission" date="2016-12" db="EMBL/GenBank/DDBJ databases">
        <title>The genomes of Aspergillus section Nigri reveals drivers in fungal speciation.</title>
        <authorList>
            <consortium name="DOE Joint Genome Institute"/>
            <person name="Vesth T.C."/>
            <person name="Nybo J."/>
            <person name="Theobald S."/>
            <person name="Brandl J."/>
            <person name="Frisvad J.C."/>
            <person name="Nielsen K.F."/>
            <person name="Lyhne E.K."/>
            <person name="Kogle M.E."/>
            <person name="Kuo A."/>
            <person name="Riley R."/>
            <person name="Clum A."/>
            <person name="Nolan M."/>
            <person name="Lipzen A."/>
            <person name="Salamov A."/>
            <person name="Henrissat B."/>
            <person name="Wiebenga A."/>
            <person name="De Vries R.P."/>
            <person name="Grigoriev I.V."/>
            <person name="Mortensen U.H."/>
            <person name="Andersen M.R."/>
            <person name="Baker S.E."/>
        </authorList>
    </citation>
    <scope>NUCLEOTIDE SEQUENCE [LARGE SCALE GENOMIC DNA]</scope>
    <source>
        <strain evidence="2 3">CBS 121591</strain>
    </source>
</reference>
<dbReference type="OrthoDB" id="4509891at2759"/>
<evidence type="ECO:0000313" key="3">
    <source>
        <dbReference type="Proteomes" id="UP000248340"/>
    </source>
</evidence>
<dbReference type="EMBL" id="KZ821733">
    <property type="protein sequence ID" value="PYH78044.1"/>
    <property type="molecule type" value="Genomic_DNA"/>
</dbReference>
<keyword evidence="3" id="KW-1185">Reference proteome</keyword>
<feature type="transmembrane region" description="Helical" evidence="1">
    <location>
        <begin position="12"/>
        <end position="30"/>
    </location>
</feature>
<dbReference type="RefSeq" id="XP_025488244.1">
    <property type="nucleotide sequence ID" value="XM_025641017.1"/>
</dbReference>
<proteinExistence type="predicted"/>
<dbReference type="AlphaFoldDB" id="A0A319BZ49"/>